<evidence type="ECO:0000313" key="2">
    <source>
        <dbReference type="Proteomes" id="UP000679575"/>
    </source>
</evidence>
<evidence type="ECO:0008006" key="3">
    <source>
        <dbReference type="Google" id="ProtNLM"/>
    </source>
</evidence>
<dbReference type="Proteomes" id="UP000679575">
    <property type="component" value="Chromosome"/>
</dbReference>
<dbReference type="EMBL" id="CP073587">
    <property type="protein sequence ID" value="QUN05097.1"/>
    <property type="molecule type" value="Genomic_DNA"/>
</dbReference>
<proteinExistence type="predicted"/>
<organism evidence="1 2">
    <name type="scientific">Shewanella yunxiaonensis</name>
    <dbReference type="NCBI Taxonomy" id="2829809"/>
    <lineage>
        <taxon>Bacteria</taxon>
        <taxon>Pseudomonadati</taxon>
        <taxon>Pseudomonadota</taxon>
        <taxon>Gammaproteobacteria</taxon>
        <taxon>Alteromonadales</taxon>
        <taxon>Shewanellaceae</taxon>
        <taxon>Shewanella</taxon>
    </lineage>
</organism>
<evidence type="ECO:0000313" key="1">
    <source>
        <dbReference type="EMBL" id="QUN05097.1"/>
    </source>
</evidence>
<reference evidence="1 2" key="1">
    <citation type="submission" date="2021-04" db="EMBL/GenBank/DDBJ databases">
        <title>Novel species identification of genus Shewanella.</title>
        <authorList>
            <person name="Liu G."/>
        </authorList>
    </citation>
    <scope>NUCLEOTIDE SEQUENCE [LARGE SCALE GENOMIC DNA]</scope>
    <source>
        <strain evidence="1 2">FJAT-54481</strain>
    </source>
</reference>
<protein>
    <recommendedName>
        <fullName evidence="3">Apea-like HEPN domain-containing protein</fullName>
    </recommendedName>
</protein>
<keyword evidence="2" id="KW-1185">Reference proteome</keyword>
<dbReference type="RefSeq" id="WP_212594147.1">
    <property type="nucleotide sequence ID" value="NZ_CP073587.1"/>
</dbReference>
<name>A0ABX7YQS7_9GAMM</name>
<gene>
    <name evidence="1" type="ORF">KDN34_12855</name>
</gene>
<accession>A0ABX7YQS7</accession>
<sequence>MSVLIGGYYTRFVFDDGKIGNTFSEMSLFVLDLTHSSKDQLISDMTLLLELFSLWEDKSKVQGMNCYELALELLRKDIYFLFEWLTYLGENERELIEKWSYRGRMRERHSQLADVLDFEELKFKETFSRYTPVYLSSIDKLLDKQDLGSWYNELELLPGFYPWIRSFHDLHHTLNSKSNVHLVQPRILDNLLVLTIRTEILIKSILLNKYAESEDDLKKAIKLLAAHVADTKSKVVYEAVTGKDCWDLTSLRHTPEDIFHKIDSVSVGQRWSKEQRYFLTQTLKFIASRNYFAHHSYKDGDMNDQSSSQSRTVLISCLYTVLYVYASTKA</sequence>